<dbReference type="GeneID" id="17036398"/>
<dbReference type="Proteomes" id="UP000007264">
    <property type="component" value="Unassembled WGS sequence"/>
</dbReference>
<dbReference type="AlphaFoldDB" id="I0YJ79"/>
<evidence type="ECO:0000256" key="1">
    <source>
        <dbReference type="ARBA" id="ARBA00004123"/>
    </source>
</evidence>
<evidence type="ECO:0000256" key="4">
    <source>
        <dbReference type="ARBA" id="ARBA00022737"/>
    </source>
</evidence>
<dbReference type="InterPro" id="IPR036322">
    <property type="entry name" value="WD40_repeat_dom_sf"/>
</dbReference>
<keyword evidence="4" id="KW-0677">Repeat</keyword>
<protein>
    <recommendedName>
        <fullName evidence="6">Glutamate-rich WD repeat-containing protein 1</fullName>
    </recommendedName>
</protein>
<name>I0YJ79_COCSC</name>
<dbReference type="InterPro" id="IPR022052">
    <property type="entry name" value="Histone-bd_RBBP4-like_N"/>
</dbReference>
<feature type="repeat" description="WD" evidence="7">
    <location>
        <begin position="314"/>
        <end position="349"/>
    </location>
</feature>
<evidence type="ECO:0000256" key="8">
    <source>
        <dbReference type="SAM" id="MobiDB-lite"/>
    </source>
</evidence>
<reference evidence="10 11" key="1">
    <citation type="journal article" date="2012" name="Genome Biol.">
        <title>The genome of the polar eukaryotic microalga coccomyxa subellipsoidea reveals traits of cold adaptation.</title>
        <authorList>
            <person name="Blanc G."/>
            <person name="Agarkova I."/>
            <person name="Grimwood J."/>
            <person name="Kuo A."/>
            <person name="Brueggeman A."/>
            <person name="Dunigan D."/>
            <person name="Gurnon J."/>
            <person name="Ladunga I."/>
            <person name="Lindquist E."/>
            <person name="Lucas S."/>
            <person name="Pangilinan J."/>
            <person name="Proschold T."/>
            <person name="Salamov A."/>
            <person name="Schmutz J."/>
            <person name="Weeks D."/>
            <person name="Yamada T."/>
            <person name="Claverie J.M."/>
            <person name="Grigoriev I."/>
            <person name="Van Etten J."/>
            <person name="Lomsadze A."/>
            <person name="Borodovsky M."/>
        </authorList>
    </citation>
    <scope>NUCLEOTIDE SEQUENCE [LARGE SCALE GENOMIC DNA]</scope>
    <source>
        <strain evidence="10 11">C-169</strain>
    </source>
</reference>
<dbReference type="InterPro" id="IPR019775">
    <property type="entry name" value="WD40_repeat_CS"/>
</dbReference>
<dbReference type="InterPro" id="IPR001680">
    <property type="entry name" value="WD40_rpt"/>
</dbReference>
<dbReference type="OrthoDB" id="2161379at2759"/>
<dbReference type="STRING" id="574566.I0YJ79"/>
<dbReference type="InterPro" id="IPR051972">
    <property type="entry name" value="Glutamate-rich_WD_repeat"/>
</dbReference>
<evidence type="ECO:0000313" key="10">
    <source>
        <dbReference type="EMBL" id="EIE18448.1"/>
    </source>
</evidence>
<dbReference type="Gene3D" id="2.130.10.10">
    <property type="entry name" value="YVTN repeat-like/Quinoprotein amine dehydrogenase"/>
    <property type="match status" value="1"/>
</dbReference>
<comment type="subcellular location">
    <subcellularLocation>
        <location evidence="1">Nucleus</location>
    </subcellularLocation>
</comment>
<feature type="repeat" description="WD" evidence="7">
    <location>
        <begin position="366"/>
        <end position="400"/>
    </location>
</feature>
<dbReference type="RefSeq" id="XP_005642992.1">
    <property type="nucleotide sequence ID" value="XM_005642935.1"/>
</dbReference>
<evidence type="ECO:0000256" key="6">
    <source>
        <dbReference type="ARBA" id="ARBA00040876"/>
    </source>
</evidence>
<feature type="region of interest" description="Disordered" evidence="8">
    <location>
        <begin position="1"/>
        <end position="57"/>
    </location>
</feature>
<evidence type="ECO:0000256" key="3">
    <source>
        <dbReference type="ARBA" id="ARBA00022574"/>
    </source>
</evidence>
<feature type="region of interest" description="Disordered" evidence="8">
    <location>
        <begin position="204"/>
        <end position="225"/>
    </location>
</feature>
<evidence type="ECO:0000313" key="11">
    <source>
        <dbReference type="Proteomes" id="UP000007264"/>
    </source>
</evidence>
<dbReference type="PRINTS" id="PR00320">
    <property type="entry name" value="GPROTEINBRPT"/>
</dbReference>
<feature type="compositionally biased region" description="Acidic residues" evidence="8">
    <location>
        <begin position="137"/>
        <end position="152"/>
    </location>
</feature>
<dbReference type="PANTHER" id="PTHR45903:SF1">
    <property type="entry name" value="GLUTAMATE-RICH WD REPEAT-CONTAINING PROTEIN 1"/>
    <property type="match status" value="1"/>
</dbReference>
<dbReference type="eggNOG" id="KOG0302">
    <property type="taxonomic scope" value="Eukaryota"/>
</dbReference>
<feature type="compositionally biased region" description="Basic and acidic residues" evidence="8">
    <location>
        <begin position="205"/>
        <end position="225"/>
    </location>
</feature>
<accession>I0YJ79</accession>
<dbReference type="PROSITE" id="PS50082">
    <property type="entry name" value="WD_REPEATS_2"/>
    <property type="match status" value="3"/>
</dbReference>
<dbReference type="EMBL" id="AGSI01000023">
    <property type="protein sequence ID" value="EIE18448.1"/>
    <property type="molecule type" value="Genomic_DNA"/>
</dbReference>
<keyword evidence="5" id="KW-0539">Nucleus</keyword>
<keyword evidence="11" id="KW-1185">Reference proteome</keyword>
<dbReference type="GO" id="GO:0042254">
    <property type="term" value="P:ribosome biogenesis"/>
    <property type="evidence" value="ECO:0007669"/>
    <property type="project" value="TreeGrafter"/>
</dbReference>
<dbReference type="InterPro" id="IPR015943">
    <property type="entry name" value="WD40/YVTN_repeat-like_dom_sf"/>
</dbReference>
<feature type="repeat" description="WD" evidence="7">
    <location>
        <begin position="270"/>
        <end position="305"/>
    </location>
</feature>
<dbReference type="Pfam" id="PF12265">
    <property type="entry name" value="CAF1C_H4-bd"/>
    <property type="match status" value="1"/>
</dbReference>
<evidence type="ECO:0000256" key="2">
    <source>
        <dbReference type="ARBA" id="ARBA00009341"/>
    </source>
</evidence>
<sequence length="468" mass="50772">MGPPKKAKAKASASGSPKKKAKKSARKKAEPMTVDGEQSEPSNPAVWRPGLDEVGEDEELQYDPSTYDCMHTMSLDWPCLSFDILPDGLGGPRSAFPHSISIVAGTQAANARQNSIALLKLSNLGQGKHGEKAPKEDDSDDDMSESDEDEEGPPVMHLRQIGLSCGVNRVRAMPQQPGVVAAWGDNGQVSIWDMGMQLNEVTAADDERAQRGKPQRQEPRHVHRHSSECEGFALDWSRAAAGRLASGDCRKGIHVWDANEKGNWSRVCERQGHEDSVEDIQWSPVEGTVFASCSVDKTIRIWDTRGKPTPQLSVVAHAADVNVISWSAQSTFMLASGGDDGALRVWDLRMFGRDAAANEASFVANFTYHRGPVTSVEWCPAEATMLATSSADGQLAVWDLAVERDPEEEAALAAHMNAASPEDLPAQLLFVHLSQGEIKEAHWHPQIPGMLVTTAADGFTIFKPSNVP</sequence>
<dbReference type="PANTHER" id="PTHR45903">
    <property type="entry name" value="GLUTAMATE-RICH WD REPEAT-CONTAINING PROTEIN 1"/>
    <property type="match status" value="1"/>
</dbReference>
<dbReference type="SMART" id="SM00320">
    <property type="entry name" value="WD40"/>
    <property type="match status" value="6"/>
</dbReference>
<evidence type="ECO:0000256" key="5">
    <source>
        <dbReference type="ARBA" id="ARBA00023242"/>
    </source>
</evidence>
<gene>
    <name evidence="10" type="ORF">COCSUDRAFT_20525</name>
</gene>
<dbReference type="InterPro" id="IPR020472">
    <property type="entry name" value="WD40_PAC1"/>
</dbReference>
<comment type="caution">
    <text evidence="10">The sequence shown here is derived from an EMBL/GenBank/DDBJ whole genome shotgun (WGS) entry which is preliminary data.</text>
</comment>
<organism evidence="10 11">
    <name type="scientific">Coccomyxa subellipsoidea (strain C-169)</name>
    <name type="common">Green microalga</name>
    <dbReference type="NCBI Taxonomy" id="574566"/>
    <lineage>
        <taxon>Eukaryota</taxon>
        <taxon>Viridiplantae</taxon>
        <taxon>Chlorophyta</taxon>
        <taxon>core chlorophytes</taxon>
        <taxon>Trebouxiophyceae</taxon>
        <taxon>Trebouxiophyceae incertae sedis</taxon>
        <taxon>Coccomyxaceae</taxon>
        <taxon>Coccomyxa</taxon>
        <taxon>Coccomyxa subellipsoidea</taxon>
    </lineage>
</organism>
<dbReference type="KEGG" id="csl:COCSUDRAFT_20525"/>
<feature type="compositionally biased region" description="Basic residues" evidence="8">
    <location>
        <begin position="17"/>
        <end position="26"/>
    </location>
</feature>
<feature type="domain" description="Histone-binding protein RBBP4-like N-terminal" evidence="9">
    <location>
        <begin position="57"/>
        <end position="124"/>
    </location>
</feature>
<keyword evidence="3 7" id="KW-0853">WD repeat</keyword>
<evidence type="ECO:0000256" key="7">
    <source>
        <dbReference type="PROSITE-ProRule" id="PRU00221"/>
    </source>
</evidence>
<comment type="similarity">
    <text evidence="2">Belongs to the WD repeat RBAP46/RBAP48/MSI1 family.</text>
</comment>
<dbReference type="PROSITE" id="PS50294">
    <property type="entry name" value="WD_REPEATS_REGION"/>
    <property type="match status" value="3"/>
</dbReference>
<dbReference type="GO" id="GO:0005730">
    <property type="term" value="C:nucleolus"/>
    <property type="evidence" value="ECO:0007669"/>
    <property type="project" value="TreeGrafter"/>
</dbReference>
<dbReference type="PROSITE" id="PS00678">
    <property type="entry name" value="WD_REPEATS_1"/>
    <property type="match status" value="2"/>
</dbReference>
<evidence type="ECO:0000259" key="9">
    <source>
        <dbReference type="Pfam" id="PF12265"/>
    </source>
</evidence>
<dbReference type="SUPFAM" id="SSF50978">
    <property type="entry name" value="WD40 repeat-like"/>
    <property type="match status" value="1"/>
</dbReference>
<dbReference type="Pfam" id="PF00400">
    <property type="entry name" value="WD40"/>
    <property type="match status" value="3"/>
</dbReference>
<feature type="region of interest" description="Disordered" evidence="8">
    <location>
        <begin position="126"/>
        <end position="156"/>
    </location>
</feature>
<proteinExistence type="inferred from homology"/>